<name>A0A8H5CVB5_9AGAR</name>
<accession>A0A8H5CVB5</accession>
<proteinExistence type="predicted"/>
<reference evidence="2 3" key="1">
    <citation type="journal article" date="2020" name="ISME J.">
        <title>Uncovering the hidden diversity of litter-decomposition mechanisms in mushroom-forming fungi.</title>
        <authorList>
            <person name="Floudas D."/>
            <person name="Bentzer J."/>
            <person name="Ahren D."/>
            <person name="Johansson T."/>
            <person name="Persson P."/>
            <person name="Tunlid A."/>
        </authorList>
    </citation>
    <scope>NUCLEOTIDE SEQUENCE [LARGE SCALE GENOMIC DNA]</scope>
    <source>
        <strain evidence="2 3">CBS 146.42</strain>
    </source>
</reference>
<dbReference type="SUPFAM" id="SSF51735">
    <property type="entry name" value="NAD(P)-binding Rossmann-fold domains"/>
    <property type="match status" value="1"/>
</dbReference>
<organism evidence="2 3">
    <name type="scientific">Leucocoprinus leucothites</name>
    <dbReference type="NCBI Taxonomy" id="201217"/>
    <lineage>
        <taxon>Eukaryota</taxon>
        <taxon>Fungi</taxon>
        <taxon>Dikarya</taxon>
        <taxon>Basidiomycota</taxon>
        <taxon>Agaricomycotina</taxon>
        <taxon>Agaricomycetes</taxon>
        <taxon>Agaricomycetidae</taxon>
        <taxon>Agaricales</taxon>
        <taxon>Agaricineae</taxon>
        <taxon>Agaricaceae</taxon>
        <taxon>Leucocoprinus</taxon>
    </lineage>
</organism>
<dbReference type="PANTHER" id="PTHR15020:SF50">
    <property type="entry name" value="UPF0659 PROTEIN YMR090W"/>
    <property type="match status" value="1"/>
</dbReference>
<feature type="domain" description="NAD(P)-binding" evidence="1">
    <location>
        <begin position="12"/>
        <end position="214"/>
    </location>
</feature>
<dbReference type="Gene3D" id="3.40.50.720">
    <property type="entry name" value="NAD(P)-binding Rossmann-like Domain"/>
    <property type="match status" value="1"/>
</dbReference>
<dbReference type="PANTHER" id="PTHR15020">
    <property type="entry name" value="FLAVIN REDUCTASE-RELATED"/>
    <property type="match status" value="1"/>
</dbReference>
<protein>
    <recommendedName>
        <fullName evidence="1">NAD(P)-binding domain-containing protein</fullName>
    </recommendedName>
</protein>
<gene>
    <name evidence="2" type="ORF">D9756_009915</name>
</gene>
<dbReference type="Pfam" id="PF13460">
    <property type="entry name" value="NAD_binding_10"/>
    <property type="match status" value="1"/>
</dbReference>
<dbReference type="InterPro" id="IPR016040">
    <property type="entry name" value="NAD(P)-bd_dom"/>
</dbReference>
<sequence>MASTTKKAIIIGGHGNVALRLAKFLTQASHQTTSLIRKPEHESDIKGVGAQPLLLSLEDAPTSDFAAAFEGKDVVYFCAGAGGKGGEERTKKVDYEGAVKVFDAIEQVKEAAKRPRLVLLSAIDSRDPQKFPAHYDEQDKEISKKYRETLATFVHWKYEADKNLVQRTTFKWTILRPGTLKDEPGTGKATIGRTHLRPGIPRDDVAKTLALLIDREAAAGLTIDLVGGETPIEEGLDAFIRKGETDFLG</sequence>
<keyword evidence="3" id="KW-1185">Reference proteome</keyword>
<evidence type="ECO:0000313" key="2">
    <source>
        <dbReference type="EMBL" id="KAF5347317.1"/>
    </source>
</evidence>
<evidence type="ECO:0000313" key="3">
    <source>
        <dbReference type="Proteomes" id="UP000559027"/>
    </source>
</evidence>
<evidence type="ECO:0000259" key="1">
    <source>
        <dbReference type="Pfam" id="PF13460"/>
    </source>
</evidence>
<dbReference type="AlphaFoldDB" id="A0A8H5CVB5"/>
<dbReference type="InterPro" id="IPR036291">
    <property type="entry name" value="NAD(P)-bd_dom_sf"/>
</dbReference>
<dbReference type="Proteomes" id="UP000559027">
    <property type="component" value="Unassembled WGS sequence"/>
</dbReference>
<comment type="caution">
    <text evidence="2">The sequence shown here is derived from an EMBL/GenBank/DDBJ whole genome shotgun (WGS) entry which is preliminary data.</text>
</comment>
<dbReference type="OrthoDB" id="10254604at2759"/>
<dbReference type="EMBL" id="JAACJO010000026">
    <property type="protein sequence ID" value="KAF5347317.1"/>
    <property type="molecule type" value="Genomic_DNA"/>
</dbReference>